<proteinExistence type="predicted"/>
<accession>A0A0A9FFX2</accession>
<feature type="region of interest" description="Disordered" evidence="1">
    <location>
        <begin position="1"/>
        <end position="25"/>
    </location>
</feature>
<dbReference type="EMBL" id="GBRH01187802">
    <property type="protein sequence ID" value="JAE10094.1"/>
    <property type="molecule type" value="Transcribed_RNA"/>
</dbReference>
<organism evidence="2">
    <name type="scientific">Arundo donax</name>
    <name type="common">Giant reed</name>
    <name type="synonym">Donax arundinaceus</name>
    <dbReference type="NCBI Taxonomy" id="35708"/>
    <lineage>
        <taxon>Eukaryota</taxon>
        <taxon>Viridiplantae</taxon>
        <taxon>Streptophyta</taxon>
        <taxon>Embryophyta</taxon>
        <taxon>Tracheophyta</taxon>
        <taxon>Spermatophyta</taxon>
        <taxon>Magnoliopsida</taxon>
        <taxon>Liliopsida</taxon>
        <taxon>Poales</taxon>
        <taxon>Poaceae</taxon>
        <taxon>PACMAD clade</taxon>
        <taxon>Arundinoideae</taxon>
        <taxon>Arundineae</taxon>
        <taxon>Arundo</taxon>
    </lineage>
</organism>
<protein>
    <submittedName>
        <fullName evidence="2">Uncharacterized protein</fullName>
    </submittedName>
</protein>
<evidence type="ECO:0000256" key="1">
    <source>
        <dbReference type="SAM" id="MobiDB-lite"/>
    </source>
</evidence>
<reference evidence="2" key="2">
    <citation type="journal article" date="2015" name="Data Brief">
        <title>Shoot transcriptome of the giant reed, Arundo donax.</title>
        <authorList>
            <person name="Barrero R.A."/>
            <person name="Guerrero F.D."/>
            <person name="Moolhuijzen P."/>
            <person name="Goolsby J.A."/>
            <person name="Tidwell J."/>
            <person name="Bellgard S.E."/>
            <person name="Bellgard M.I."/>
        </authorList>
    </citation>
    <scope>NUCLEOTIDE SEQUENCE</scope>
    <source>
        <tissue evidence="2">Shoot tissue taken approximately 20 cm above the soil surface</tissue>
    </source>
</reference>
<reference evidence="2" key="1">
    <citation type="submission" date="2014-09" db="EMBL/GenBank/DDBJ databases">
        <authorList>
            <person name="Magalhaes I.L.F."/>
            <person name="Oliveira U."/>
            <person name="Santos F.R."/>
            <person name="Vidigal T.H.D.A."/>
            <person name="Brescovit A.D."/>
            <person name="Santos A.J."/>
        </authorList>
    </citation>
    <scope>NUCLEOTIDE SEQUENCE</scope>
    <source>
        <tissue evidence="2">Shoot tissue taken approximately 20 cm above the soil surface</tissue>
    </source>
</reference>
<evidence type="ECO:0000313" key="2">
    <source>
        <dbReference type="EMBL" id="JAE10094.1"/>
    </source>
</evidence>
<feature type="compositionally biased region" description="Low complexity" evidence="1">
    <location>
        <begin position="1"/>
        <end position="14"/>
    </location>
</feature>
<sequence length="48" mass="5171">MAAQLRPALADPDLPLTPSPTPQQPQLVTVASLPCAPRPRDQQCCTLY</sequence>
<dbReference type="AlphaFoldDB" id="A0A0A9FFX2"/>
<name>A0A0A9FFX2_ARUDO</name>